<protein>
    <submittedName>
        <fullName evidence="1">Uncharacterized protein</fullName>
    </submittedName>
</protein>
<accession>A0A158APT3</accession>
<evidence type="ECO:0000313" key="1">
    <source>
        <dbReference type="EMBL" id="SAK59739.1"/>
    </source>
</evidence>
<dbReference type="Proteomes" id="UP000054624">
    <property type="component" value="Unassembled WGS sequence"/>
</dbReference>
<proteinExistence type="predicted"/>
<keyword evidence="2" id="KW-1185">Reference proteome</keyword>
<evidence type="ECO:0000313" key="2">
    <source>
        <dbReference type="Proteomes" id="UP000054624"/>
    </source>
</evidence>
<dbReference type="OrthoDB" id="9135723at2"/>
<reference evidence="2" key="1">
    <citation type="submission" date="2016-01" db="EMBL/GenBank/DDBJ databases">
        <authorList>
            <person name="Peeters Charlotte."/>
        </authorList>
    </citation>
    <scope>NUCLEOTIDE SEQUENCE [LARGE SCALE GENOMIC DNA]</scope>
</reference>
<dbReference type="EMBL" id="FCOI02000007">
    <property type="protein sequence ID" value="SAK59739.1"/>
    <property type="molecule type" value="Genomic_DNA"/>
</dbReference>
<sequence>MMKHASTKRSERIARLESISNPVIPGMIARVHQAHGYLVQAEADLLRLQVTLRIVQRSTPDPTATSLLETVIEHLHGDIERTLTNRDQLARDAHACGIDVRFFGVEHFEHGGNALALKRVPRST</sequence>
<dbReference type="AlphaFoldDB" id="A0A158APT3"/>
<dbReference type="RefSeq" id="WP_157696122.1">
    <property type="nucleotide sequence ID" value="NZ_FCOI02000007.1"/>
</dbReference>
<name>A0A158APT3_9BURK</name>
<organism evidence="1 2">
    <name type="scientific">Caballeronia temeraria</name>
    <dbReference type="NCBI Taxonomy" id="1777137"/>
    <lineage>
        <taxon>Bacteria</taxon>
        <taxon>Pseudomonadati</taxon>
        <taxon>Pseudomonadota</taxon>
        <taxon>Betaproteobacteria</taxon>
        <taxon>Burkholderiales</taxon>
        <taxon>Burkholderiaceae</taxon>
        <taxon>Caballeronia</taxon>
    </lineage>
</organism>
<gene>
    <name evidence="1" type="ORF">AWB76_02804</name>
</gene>
<dbReference type="STRING" id="1777137.AWB76_02804"/>